<dbReference type="EMBL" id="BJYT01000005">
    <property type="protein sequence ID" value="GEO09089.1"/>
    <property type="molecule type" value="Genomic_DNA"/>
</dbReference>
<dbReference type="Proteomes" id="UP000321513">
    <property type="component" value="Unassembled WGS sequence"/>
</dbReference>
<feature type="domain" description="DinB-like" evidence="1">
    <location>
        <begin position="19"/>
        <end position="162"/>
    </location>
</feature>
<dbReference type="SUPFAM" id="SSF109854">
    <property type="entry name" value="DinB/YfiT-like putative metalloenzymes"/>
    <property type="match status" value="1"/>
</dbReference>
<accession>A0A512BAV0</accession>
<evidence type="ECO:0000313" key="3">
    <source>
        <dbReference type="Proteomes" id="UP000321513"/>
    </source>
</evidence>
<sequence>MIAEKLYIDELVKSYEEISSQLLRLAEKMTEEEFTAIPFEGSWTAAQVCEHIIKSNKSIVNALKAEGKLVARNADQRIPELKSLFLDFTNKFQSPAPVVPTQLSYKKETFVYELKKTTEDAKELSKAVNEFEAINVPGFGELTKLELLYFIIFHTQRHIQQLKKVVEKVVSKH</sequence>
<dbReference type="OrthoDB" id="679284at2"/>
<dbReference type="Pfam" id="PF12867">
    <property type="entry name" value="DinB_2"/>
    <property type="match status" value="1"/>
</dbReference>
<gene>
    <name evidence="2" type="ORF">SAE01_15850</name>
</gene>
<dbReference type="InterPro" id="IPR024775">
    <property type="entry name" value="DinB-like"/>
</dbReference>
<proteinExistence type="predicted"/>
<keyword evidence="3" id="KW-1185">Reference proteome</keyword>
<comment type="caution">
    <text evidence="2">The sequence shown here is derived from an EMBL/GenBank/DDBJ whole genome shotgun (WGS) entry which is preliminary data.</text>
</comment>
<protein>
    <recommendedName>
        <fullName evidence="1">DinB-like domain-containing protein</fullName>
    </recommendedName>
</protein>
<evidence type="ECO:0000259" key="1">
    <source>
        <dbReference type="Pfam" id="PF12867"/>
    </source>
</evidence>
<evidence type="ECO:0000313" key="2">
    <source>
        <dbReference type="EMBL" id="GEO09089.1"/>
    </source>
</evidence>
<dbReference type="RefSeq" id="WP_147203220.1">
    <property type="nucleotide sequence ID" value="NZ_BJYT01000005.1"/>
</dbReference>
<dbReference type="AlphaFoldDB" id="A0A512BAV0"/>
<dbReference type="Gene3D" id="1.20.120.450">
    <property type="entry name" value="dinb family like domain"/>
    <property type="match status" value="1"/>
</dbReference>
<organism evidence="2 3">
    <name type="scientific">Segetibacter aerophilus</name>
    <dbReference type="NCBI Taxonomy" id="670293"/>
    <lineage>
        <taxon>Bacteria</taxon>
        <taxon>Pseudomonadati</taxon>
        <taxon>Bacteroidota</taxon>
        <taxon>Chitinophagia</taxon>
        <taxon>Chitinophagales</taxon>
        <taxon>Chitinophagaceae</taxon>
        <taxon>Segetibacter</taxon>
    </lineage>
</organism>
<name>A0A512BAV0_9BACT</name>
<dbReference type="InterPro" id="IPR034660">
    <property type="entry name" value="DinB/YfiT-like"/>
</dbReference>
<reference evidence="2 3" key="1">
    <citation type="submission" date="2019-07" db="EMBL/GenBank/DDBJ databases">
        <title>Whole genome shotgun sequence of Segetibacter aerophilus NBRC 106135.</title>
        <authorList>
            <person name="Hosoyama A."/>
            <person name="Uohara A."/>
            <person name="Ohji S."/>
            <person name="Ichikawa N."/>
        </authorList>
    </citation>
    <scope>NUCLEOTIDE SEQUENCE [LARGE SCALE GENOMIC DNA]</scope>
    <source>
        <strain evidence="2 3">NBRC 106135</strain>
    </source>
</reference>